<evidence type="ECO:0000313" key="5">
    <source>
        <dbReference type="EMBL" id="MBD1544632.1"/>
    </source>
</evidence>
<feature type="transmembrane region" description="Helical" evidence="3">
    <location>
        <begin position="151"/>
        <end position="171"/>
    </location>
</feature>
<dbReference type="GO" id="GO:0052621">
    <property type="term" value="F:diguanylate cyclase activity"/>
    <property type="evidence" value="ECO:0007669"/>
    <property type="project" value="UniProtKB-EC"/>
</dbReference>
<accession>A0A926NNU2</accession>
<feature type="transmembrane region" description="Helical" evidence="3">
    <location>
        <begin position="119"/>
        <end position="139"/>
    </location>
</feature>
<dbReference type="NCBIfam" id="TIGR00254">
    <property type="entry name" value="GGDEF"/>
    <property type="match status" value="1"/>
</dbReference>
<name>A0A926NNU2_9HYPH</name>
<protein>
    <recommendedName>
        <fullName evidence="1">diguanylate cyclase</fullName>
        <ecNumber evidence="1">2.7.7.65</ecNumber>
    </recommendedName>
</protein>
<dbReference type="CDD" id="cd01949">
    <property type="entry name" value="GGDEF"/>
    <property type="match status" value="1"/>
</dbReference>
<gene>
    <name evidence="5" type="ORF">HK439_00010</name>
</gene>
<feature type="transmembrane region" description="Helical" evidence="3">
    <location>
        <begin position="183"/>
        <end position="208"/>
    </location>
</feature>
<dbReference type="EC" id="2.7.7.65" evidence="1"/>
<dbReference type="PANTHER" id="PTHR45138">
    <property type="entry name" value="REGULATORY COMPONENTS OF SENSORY TRANSDUCTION SYSTEM"/>
    <property type="match status" value="1"/>
</dbReference>
<dbReference type="InterPro" id="IPR029787">
    <property type="entry name" value="Nucleotide_cyclase"/>
</dbReference>
<evidence type="ECO:0000256" key="3">
    <source>
        <dbReference type="SAM" id="Phobius"/>
    </source>
</evidence>
<feature type="transmembrane region" description="Helical" evidence="3">
    <location>
        <begin position="95"/>
        <end position="113"/>
    </location>
</feature>
<dbReference type="EMBL" id="JABFCZ010000001">
    <property type="protein sequence ID" value="MBD1544632.1"/>
    <property type="molecule type" value="Genomic_DNA"/>
</dbReference>
<feature type="transmembrane region" description="Helical" evidence="3">
    <location>
        <begin position="35"/>
        <end position="57"/>
    </location>
</feature>
<proteinExistence type="predicted"/>
<dbReference type="Gene3D" id="3.30.70.270">
    <property type="match status" value="1"/>
</dbReference>
<feature type="domain" description="GGDEF" evidence="4">
    <location>
        <begin position="251"/>
        <end position="383"/>
    </location>
</feature>
<dbReference type="AlphaFoldDB" id="A0A926NNU2"/>
<dbReference type="InterPro" id="IPR050469">
    <property type="entry name" value="Diguanylate_Cyclase"/>
</dbReference>
<dbReference type="SUPFAM" id="SSF55073">
    <property type="entry name" value="Nucleotide cyclase"/>
    <property type="match status" value="1"/>
</dbReference>
<evidence type="ECO:0000259" key="4">
    <source>
        <dbReference type="PROSITE" id="PS50887"/>
    </source>
</evidence>
<sequence length="397" mass="43548">MHLDTFTFMVSNTLITAFACLCLFGAWVQFNRLPALLWWACAHGANAIGLTMLVMGFALRNPVLPAIAGIPLTLAPAMIWAGVERFHGRHVPLPALVAGLAVLLAVAVAPFDIDHRKWSVVVQFGAWTVYLLLAAASLWSNREEKLQGQRALMVILSLHAVIFLGGCQELLTGTFEGTGPPDLLSWFGMIHFESIFYAGGTAVVVILMTRDRREQKILEAAKTDSLTGAVNRQAFFEGAERLLERCRKDGSPYSMVMFDLDHFKNINDTQGHQAGDRILVYFANTVQKTLRPNDLFGRYGGEEFLVVLPEASVETAYVIAERVRKAFADDHRFFDGSPLNATVSAGVASITTSCDLNEIVALVDQAMYAAKHNGRNRVECATNHDTAGPCHNIVKIA</sequence>
<dbReference type="Proteomes" id="UP000598467">
    <property type="component" value="Unassembled WGS sequence"/>
</dbReference>
<feature type="transmembrane region" description="Helical" evidence="3">
    <location>
        <begin position="63"/>
        <end position="83"/>
    </location>
</feature>
<keyword evidence="3" id="KW-0812">Transmembrane</keyword>
<comment type="caution">
    <text evidence="5">The sequence shown here is derived from an EMBL/GenBank/DDBJ whole genome shotgun (WGS) entry which is preliminary data.</text>
</comment>
<keyword evidence="3" id="KW-0472">Membrane</keyword>
<keyword evidence="3" id="KW-1133">Transmembrane helix</keyword>
<dbReference type="InterPro" id="IPR043128">
    <property type="entry name" value="Rev_trsase/Diguanyl_cyclase"/>
</dbReference>
<evidence type="ECO:0000313" key="6">
    <source>
        <dbReference type="Proteomes" id="UP000598467"/>
    </source>
</evidence>
<dbReference type="FunFam" id="3.30.70.270:FF:000001">
    <property type="entry name" value="Diguanylate cyclase domain protein"/>
    <property type="match status" value="1"/>
</dbReference>
<comment type="catalytic activity">
    <reaction evidence="2">
        <text>2 GTP = 3',3'-c-di-GMP + 2 diphosphate</text>
        <dbReference type="Rhea" id="RHEA:24898"/>
        <dbReference type="ChEBI" id="CHEBI:33019"/>
        <dbReference type="ChEBI" id="CHEBI:37565"/>
        <dbReference type="ChEBI" id="CHEBI:58805"/>
        <dbReference type="EC" id="2.7.7.65"/>
    </reaction>
</comment>
<dbReference type="RefSeq" id="WP_190289312.1">
    <property type="nucleotide sequence ID" value="NZ_JABFCZ010000001.1"/>
</dbReference>
<dbReference type="PROSITE" id="PS50887">
    <property type="entry name" value="GGDEF"/>
    <property type="match status" value="1"/>
</dbReference>
<dbReference type="Pfam" id="PF00990">
    <property type="entry name" value="GGDEF"/>
    <property type="match status" value="1"/>
</dbReference>
<dbReference type="SMART" id="SM00267">
    <property type="entry name" value="GGDEF"/>
    <property type="match status" value="1"/>
</dbReference>
<feature type="transmembrane region" description="Helical" evidence="3">
    <location>
        <begin position="6"/>
        <end position="28"/>
    </location>
</feature>
<dbReference type="PANTHER" id="PTHR45138:SF9">
    <property type="entry name" value="DIGUANYLATE CYCLASE DGCM-RELATED"/>
    <property type="match status" value="1"/>
</dbReference>
<evidence type="ECO:0000256" key="1">
    <source>
        <dbReference type="ARBA" id="ARBA00012528"/>
    </source>
</evidence>
<organism evidence="5 6">
    <name type="scientific">Roseibium aggregatum</name>
    <dbReference type="NCBI Taxonomy" id="187304"/>
    <lineage>
        <taxon>Bacteria</taxon>
        <taxon>Pseudomonadati</taxon>
        <taxon>Pseudomonadota</taxon>
        <taxon>Alphaproteobacteria</taxon>
        <taxon>Hyphomicrobiales</taxon>
        <taxon>Stappiaceae</taxon>
        <taxon>Roseibium</taxon>
    </lineage>
</organism>
<dbReference type="InterPro" id="IPR000160">
    <property type="entry name" value="GGDEF_dom"/>
</dbReference>
<evidence type="ECO:0000256" key="2">
    <source>
        <dbReference type="ARBA" id="ARBA00034247"/>
    </source>
</evidence>
<reference evidence="5" key="1">
    <citation type="submission" date="2020-05" db="EMBL/GenBank/DDBJ databases">
        <title>Identification of trans-AT polyketide cluster in two marine bacteria, producers of a novel glutaramide-containing polyketide sesbanimide D and analogs.</title>
        <authorList>
            <person name="Kacar D."/>
            <person name="Rodriguez P."/>
            <person name="Canedo L."/>
            <person name="Gonzalez E."/>
            <person name="Galan B."/>
            <person name="De La Calle F."/>
            <person name="Garcia J.L."/>
        </authorList>
    </citation>
    <scope>NUCLEOTIDE SEQUENCE</scope>
    <source>
        <strain evidence="5">PHM038</strain>
    </source>
</reference>